<feature type="domain" description="XPA C-terminal" evidence="5">
    <location>
        <begin position="146"/>
        <end position="196"/>
    </location>
</feature>
<dbReference type="STRING" id="329046.A0A1Y2CPP0"/>
<dbReference type="Gene3D" id="3.90.530.10">
    <property type="entry name" value="XPA C-terminal domain"/>
    <property type="match status" value="1"/>
</dbReference>
<reference evidence="6 7" key="1">
    <citation type="submission" date="2016-07" db="EMBL/GenBank/DDBJ databases">
        <title>Pervasive Adenine N6-methylation of Active Genes in Fungi.</title>
        <authorList>
            <consortium name="DOE Joint Genome Institute"/>
            <person name="Mondo S.J."/>
            <person name="Dannebaum R.O."/>
            <person name="Kuo R.C."/>
            <person name="Labutti K."/>
            <person name="Haridas S."/>
            <person name="Kuo A."/>
            <person name="Salamov A."/>
            <person name="Ahrendt S.R."/>
            <person name="Lipzen A."/>
            <person name="Sullivan W."/>
            <person name="Andreopoulos W.B."/>
            <person name="Clum A."/>
            <person name="Lindquist E."/>
            <person name="Daum C."/>
            <person name="Ramamoorthy G.K."/>
            <person name="Gryganskyi A."/>
            <person name="Culley D."/>
            <person name="Magnuson J.K."/>
            <person name="James T.Y."/>
            <person name="O'Malley M.A."/>
            <person name="Stajich J.E."/>
            <person name="Spatafora J.W."/>
            <person name="Visel A."/>
            <person name="Grigoriev I.V."/>
        </authorList>
    </citation>
    <scope>NUCLEOTIDE SEQUENCE [LARGE SCALE GENOMIC DNA]</scope>
    <source>
        <strain evidence="6 7">JEL800</strain>
    </source>
</reference>
<dbReference type="PANTHER" id="PTHR10142:SF0">
    <property type="entry name" value="DNA REPAIR PROTEIN COMPLEMENTING XP-A CELLS"/>
    <property type="match status" value="1"/>
</dbReference>
<comment type="caution">
    <text evidence="6">The sequence shown here is derived from an EMBL/GenBank/DDBJ whole genome shotgun (WGS) entry which is preliminary data.</text>
</comment>
<proteinExistence type="predicted"/>
<dbReference type="GO" id="GO:1901255">
    <property type="term" value="P:nucleotide-excision repair involved in interstrand cross-link repair"/>
    <property type="evidence" value="ECO:0007669"/>
    <property type="project" value="TreeGrafter"/>
</dbReference>
<comment type="subcellular location">
    <subcellularLocation>
        <location evidence="1">Nucleus</location>
    </subcellularLocation>
</comment>
<evidence type="ECO:0000256" key="2">
    <source>
        <dbReference type="ARBA" id="ARBA00022833"/>
    </source>
</evidence>
<dbReference type="GO" id="GO:0070914">
    <property type="term" value="P:UV-damage excision repair"/>
    <property type="evidence" value="ECO:0007669"/>
    <property type="project" value="TreeGrafter"/>
</dbReference>
<dbReference type="GO" id="GO:0006284">
    <property type="term" value="P:base-excision repair"/>
    <property type="evidence" value="ECO:0007669"/>
    <property type="project" value="TreeGrafter"/>
</dbReference>
<dbReference type="Proteomes" id="UP000193642">
    <property type="component" value="Unassembled WGS sequence"/>
</dbReference>
<evidence type="ECO:0000313" key="6">
    <source>
        <dbReference type="EMBL" id="ORY48937.1"/>
    </source>
</evidence>
<dbReference type="GO" id="GO:0000110">
    <property type="term" value="C:nucleotide-excision repair factor 1 complex"/>
    <property type="evidence" value="ECO:0007669"/>
    <property type="project" value="TreeGrafter"/>
</dbReference>
<dbReference type="InterPro" id="IPR022656">
    <property type="entry name" value="XPA_C"/>
</dbReference>
<keyword evidence="7" id="KW-1185">Reference proteome</keyword>
<dbReference type="InterPro" id="IPR009061">
    <property type="entry name" value="DNA-bd_dom_put_sf"/>
</dbReference>
<accession>A0A1Y2CPP0</accession>
<evidence type="ECO:0000256" key="3">
    <source>
        <dbReference type="ARBA" id="ARBA00023242"/>
    </source>
</evidence>
<organism evidence="6 7">
    <name type="scientific">Rhizoclosmatium globosum</name>
    <dbReference type="NCBI Taxonomy" id="329046"/>
    <lineage>
        <taxon>Eukaryota</taxon>
        <taxon>Fungi</taxon>
        <taxon>Fungi incertae sedis</taxon>
        <taxon>Chytridiomycota</taxon>
        <taxon>Chytridiomycota incertae sedis</taxon>
        <taxon>Chytridiomycetes</taxon>
        <taxon>Chytridiales</taxon>
        <taxon>Chytriomycetaceae</taxon>
        <taxon>Rhizoclosmatium</taxon>
    </lineage>
</organism>
<feature type="region of interest" description="Disordered" evidence="4">
    <location>
        <begin position="25"/>
        <end position="62"/>
    </location>
</feature>
<dbReference type="GO" id="GO:0003684">
    <property type="term" value="F:damaged DNA binding"/>
    <property type="evidence" value="ECO:0007669"/>
    <property type="project" value="InterPro"/>
</dbReference>
<name>A0A1Y2CPP0_9FUNG</name>
<feature type="compositionally biased region" description="Low complexity" evidence="4">
    <location>
        <begin position="38"/>
        <end position="55"/>
    </location>
</feature>
<dbReference type="PANTHER" id="PTHR10142">
    <property type="entry name" value="DNA REPAIR PROTEIN COMPLEMENTING XP-A CELLS"/>
    <property type="match status" value="1"/>
</dbReference>
<evidence type="ECO:0000259" key="5">
    <source>
        <dbReference type="Pfam" id="PF05181"/>
    </source>
</evidence>
<dbReference type="EMBL" id="MCGO01000010">
    <property type="protein sequence ID" value="ORY48937.1"/>
    <property type="molecule type" value="Genomic_DNA"/>
</dbReference>
<keyword evidence="2" id="KW-0862">Zinc</keyword>
<dbReference type="GO" id="GO:0000715">
    <property type="term" value="P:nucleotide-excision repair, DNA damage recognition"/>
    <property type="evidence" value="ECO:0007669"/>
    <property type="project" value="TreeGrafter"/>
</dbReference>
<keyword evidence="3" id="KW-0539">Nucleus</keyword>
<protein>
    <submittedName>
        <fullName evidence="6">DNA repair protein</fullName>
    </submittedName>
</protein>
<gene>
    <name evidence="6" type="ORF">BCR33DRAFT_657440</name>
</gene>
<dbReference type="InterPro" id="IPR037129">
    <property type="entry name" value="XPA_sf"/>
</dbReference>
<dbReference type="NCBIfam" id="TIGR00598">
    <property type="entry name" value="rad14"/>
    <property type="match status" value="1"/>
</dbReference>
<dbReference type="InterPro" id="IPR000465">
    <property type="entry name" value="XPA/RAD14"/>
</dbReference>
<evidence type="ECO:0000256" key="4">
    <source>
        <dbReference type="SAM" id="MobiDB-lite"/>
    </source>
</evidence>
<dbReference type="SUPFAM" id="SSF46955">
    <property type="entry name" value="Putative DNA-binding domain"/>
    <property type="match status" value="1"/>
</dbReference>
<evidence type="ECO:0000313" key="7">
    <source>
        <dbReference type="Proteomes" id="UP000193642"/>
    </source>
</evidence>
<dbReference type="AlphaFoldDB" id="A0A1Y2CPP0"/>
<sequence length="283" mass="32598">MTEERTPTTNHNRAIALARIANSAPALATVNAPPPLPTQSSSQQQQQPQKQQQSQGTKRKGGLNLDYCEFNLETMHDTRGGFLLSDQPDDLSQLANSDLRQPLRSSDPLPNDAMCVECESVDVCADLFKHYGVVVCRKCRDEFKDKYSLLTKTECREDYLLTESELRDTEKLPYWVKKNPHKDSYANMLLYLRMHVEAFAIAKWGSLEKLDQEFAKREEEKSVRKKKKFENKLVELRKKTLTSTWRRPEKDHVHEFGEKVDKGDCVFEQTCQTCGIVTSFEEM</sequence>
<evidence type="ECO:0000256" key="1">
    <source>
        <dbReference type="ARBA" id="ARBA00004123"/>
    </source>
</evidence>
<dbReference type="OrthoDB" id="68328at2759"/>
<dbReference type="Pfam" id="PF05181">
    <property type="entry name" value="XPA_C"/>
    <property type="match status" value="1"/>
</dbReference>